<evidence type="ECO:0000313" key="4">
    <source>
        <dbReference type="EMBL" id="SCL18892.1"/>
    </source>
</evidence>
<sequence length="334" mass="36579">MGGAVGGWPARICGVTLPAGWTARRPTLDDVPALLKVVHAADTFALGYPDFDAEDVRAALTAPFVDPARDSWLVTDQDDTAVAWAILDNPTGVGREFVEVLVDPDRGADLRAPLLARQLDRVAERAAERGVPALTVRCAVFAPETQWAAELAEAGFTRIKRYVRMTRPLADLPAEPPPPPGVTVRPLRADDEADLRAFYRIFDIAFRDTPDYEPVGFDRWRQELPPYGKTWDEWFVAEVDGEPAGALQSSDQALEQDMGWVRTLSVLPAYRRRGVGAALLRRAFATYAAKGRSSAGLGVDLTNPTAPVTLYRSVGLREVRWTDMCERIVPAAGV</sequence>
<dbReference type="CDD" id="cd04301">
    <property type="entry name" value="NAT_SF"/>
    <property type="match status" value="1"/>
</dbReference>
<dbReference type="EMBL" id="FMHV01000002">
    <property type="protein sequence ID" value="SCL18892.1"/>
    <property type="molecule type" value="Genomic_DNA"/>
</dbReference>
<evidence type="ECO:0000313" key="5">
    <source>
        <dbReference type="Proteomes" id="UP000199413"/>
    </source>
</evidence>
<keyword evidence="4" id="KW-0687">Ribonucleoprotein</keyword>
<keyword evidence="1" id="KW-0808">Transferase</keyword>
<keyword evidence="4" id="KW-0689">Ribosomal protein</keyword>
<dbReference type="InterPro" id="IPR050832">
    <property type="entry name" value="Bact_Acetyltransf"/>
</dbReference>
<dbReference type="Pfam" id="PF00583">
    <property type="entry name" value="Acetyltransf_1"/>
    <property type="match status" value="1"/>
</dbReference>
<dbReference type="STRING" id="568872.GA0070624_1634"/>
<name>A0A1C6RPF3_9ACTN</name>
<dbReference type="Gene3D" id="3.40.630.30">
    <property type="match status" value="1"/>
</dbReference>
<evidence type="ECO:0000259" key="3">
    <source>
        <dbReference type="PROSITE" id="PS51186"/>
    </source>
</evidence>
<dbReference type="AlphaFoldDB" id="A0A1C6RPF3"/>
<dbReference type="GO" id="GO:0005840">
    <property type="term" value="C:ribosome"/>
    <property type="evidence" value="ECO:0007669"/>
    <property type="project" value="UniProtKB-KW"/>
</dbReference>
<organism evidence="4 5">
    <name type="scientific">Micromonospora rhizosphaerae</name>
    <dbReference type="NCBI Taxonomy" id="568872"/>
    <lineage>
        <taxon>Bacteria</taxon>
        <taxon>Bacillati</taxon>
        <taxon>Actinomycetota</taxon>
        <taxon>Actinomycetes</taxon>
        <taxon>Micromonosporales</taxon>
        <taxon>Micromonosporaceae</taxon>
        <taxon>Micromonospora</taxon>
    </lineage>
</organism>
<evidence type="ECO:0000256" key="2">
    <source>
        <dbReference type="ARBA" id="ARBA00023315"/>
    </source>
</evidence>
<evidence type="ECO:0000256" key="1">
    <source>
        <dbReference type="ARBA" id="ARBA00022679"/>
    </source>
</evidence>
<keyword evidence="2" id="KW-0012">Acyltransferase</keyword>
<dbReference type="PROSITE" id="PS51186">
    <property type="entry name" value="GNAT"/>
    <property type="match status" value="1"/>
</dbReference>
<reference evidence="5" key="1">
    <citation type="submission" date="2016-06" db="EMBL/GenBank/DDBJ databases">
        <authorList>
            <person name="Varghese N."/>
            <person name="Submissions Spin"/>
        </authorList>
    </citation>
    <scope>NUCLEOTIDE SEQUENCE [LARGE SCALE GENOMIC DNA]</scope>
    <source>
        <strain evidence="5">DSM 45431</strain>
    </source>
</reference>
<proteinExistence type="predicted"/>
<dbReference type="InterPro" id="IPR016181">
    <property type="entry name" value="Acyl_CoA_acyltransferase"/>
</dbReference>
<dbReference type="InterPro" id="IPR000182">
    <property type="entry name" value="GNAT_dom"/>
</dbReference>
<gene>
    <name evidence="4" type="ORF">GA0070624_1634</name>
</gene>
<dbReference type="PANTHER" id="PTHR43877">
    <property type="entry name" value="AMINOALKYLPHOSPHONATE N-ACETYLTRANSFERASE-RELATED-RELATED"/>
    <property type="match status" value="1"/>
</dbReference>
<keyword evidence="5" id="KW-1185">Reference proteome</keyword>
<dbReference type="SUPFAM" id="SSF55729">
    <property type="entry name" value="Acyl-CoA N-acyltransferases (Nat)"/>
    <property type="match status" value="2"/>
</dbReference>
<accession>A0A1C6RPF3</accession>
<feature type="domain" description="N-acetyltransferase" evidence="3">
    <location>
        <begin position="182"/>
        <end position="334"/>
    </location>
</feature>
<protein>
    <submittedName>
        <fullName evidence="4">Ribosomal protein S18 acetylase RimI</fullName>
    </submittedName>
</protein>
<dbReference type="Proteomes" id="UP000199413">
    <property type="component" value="Unassembled WGS sequence"/>
</dbReference>
<dbReference type="GO" id="GO:0016747">
    <property type="term" value="F:acyltransferase activity, transferring groups other than amino-acyl groups"/>
    <property type="evidence" value="ECO:0007669"/>
    <property type="project" value="InterPro"/>
</dbReference>